<dbReference type="Pfam" id="PF08281">
    <property type="entry name" value="Sigma70_r4_2"/>
    <property type="match status" value="1"/>
</dbReference>
<dbReference type="GO" id="GO:0006352">
    <property type="term" value="P:DNA-templated transcription initiation"/>
    <property type="evidence" value="ECO:0007669"/>
    <property type="project" value="InterPro"/>
</dbReference>
<name>A0A1M5UQC2_9BACT</name>
<dbReference type="GO" id="GO:0016987">
    <property type="term" value="F:sigma factor activity"/>
    <property type="evidence" value="ECO:0007669"/>
    <property type="project" value="UniProtKB-KW"/>
</dbReference>
<dbReference type="InterPro" id="IPR014284">
    <property type="entry name" value="RNA_pol_sigma-70_dom"/>
</dbReference>
<dbReference type="SUPFAM" id="SSF88659">
    <property type="entry name" value="Sigma3 and sigma4 domains of RNA polymerase sigma factors"/>
    <property type="match status" value="1"/>
</dbReference>
<gene>
    <name evidence="6" type="ORF">SAMN04488109_4819</name>
</gene>
<dbReference type="EMBL" id="FQWQ01000003">
    <property type="protein sequence ID" value="SHH64863.1"/>
    <property type="molecule type" value="Genomic_DNA"/>
</dbReference>
<dbReference type="InterPro" id="IPR013249">
    <property type="entry name" value="RNA_pol_sigma70_r4_t2"/>
</dbReference>
<dbReference type="OrthoDB" id="1524077at2"/>
<dbReference type="CDD" id="cd06171">
    <property type="entry name" value="Sigma70_r4"/>
    <property type="match status" value="1"/>
</dbReference>
<dbReference type="PROSITE" id="PS00622">
    <property type="entry name" value="HTH_LUXR_1"/>
    <property type="match status" value="1"/>
</dbReference>
<dbReference type="InterPro" id="IPR007627">
    <property type="entry name" value="RNA_pol_sigma70_r2"/>
</dbReference>
<evidence type="ECO:0000313" key="6">
    <source>
        <dbReference type="EMBL" id="SHH64863.1"/>
    </source>
</evidence>
<sequence>MKEVSEPIDTDLIARIKKGDAKSLELLFRRLYPNLCAYARKFLNDPVEAEEIVQELFSTLWEDRHKIDEQQSLSSYLFTSVKNRCLNFLIVQKRKTKHADLMRFLYVQEVSGEAAHSYHALLAKDLEKDFHTAMEDLPTECRKIFELSRQEGLKYQEIALKLNISIKTVETQMSRALAKLRLQLREHIALVLLLAFFE</sequence>
<keyword evidence="4" id="KW-0804">Transcription</keyword>
<evidence type="ECO:0000313" key="7">
    <source>
        <dbReference type="Proteomes" id="UP000184212"/>
    </source>
</evidence>
<dbReference type="RefSeq" id="WP_073139192.1">
    <property type="nucleotide sequence ID" value="NZ_FQWQ01000003.1"/>
</dbReference>
<dbReference type="Gene3D" id="1.10.1740.10">
    <property type="match status" value="1"/>
</dbReference>
<protein>
    <submittedName>
        <fullName evidence="6">RNA polymerase sigma-70 factor, ECF subfamily</fullName>
    </submittedName>
</protein>
<organism evidence="6 7">
    <name type="scientific">Chryseolinea serpens</name>
    <dbReference type="NCBI Taxonomy" id="947013"/>
    <lineage>
        <taxon>Bacteria</taxon>
        <taxon>Pseudomonadati</taxon>
        <taxon>Bacteroidota</taxon>
        <taxon>Cytophagia</taxon>
        <taxon>Cytophagales</taxon>
        <taxon>Fulvivirgaceae</taxon>
        <taxon>Chryseolinea</taxon>
    </lineage>
</organism>
<dbReference type="InterPro" id="IPR000792">
    <property type="entry name" value="Tscrpt_reg_LuxR_C"/>
</dbReference>
<dbReference type="InterPro" id="IPR036388">
    <property type="entry name" value="WH-like_DNA-bd_sf"/>
</dbReference>
<evidence type="ECO:0000256" key="2">
    <source>
        <dbReference type="ARBA" id="ARBA00023015"/>
    </source>
</evidence>
<dbReference type="NCBIfam" id="TIGR02937">
    <property type="entry name" value="sigma70-ECF"/>
    <property type="match status" value="1"/>
</dbReference>
<dbReference type="InterPro" id="IPR013325">
    <property type="entry name" value="RNA_pol_sigma_r2"/>
</dbReference>
<dbReference type="PANTHER" id="PTHR43133:SF46">
    <property type="entry name" value="RNA POLYMERASE SIGMA-70 FACTOR ECF SUBFAMILY"/>
    <property type="match status" value="1"/>
</dbReference>
<dbReference type="PANTHER" id="PTHR43133">
    <property type="entry name" value="RNA POLYMERASE ECF-TYPE SIGMA FACTO"/>
    <property type="match status" value="1"/>
</dbReference>
<proteinExistence type="inferred from homology"/>
<dbReference type="AlphaFoldDB" id="A0A1M5UQC2"/>
<dbReference type="SMART" id="SM00421">
    <property type="entry name" value="HTH_LUXR"/>
    <property type="match status" value="1"/>
</dbReference>
<dbReference type="SUPFAM" id="SSF88946">
    <property type="entry name" value="Sigma2 domain of RNA polymerase sigma factors"/>
    <property type="match status" value="1"/>
</dbReference>
<keyword evidence="3" id="KW-0731">Sigma factor</keyword>
<dbReference type="Proteomes" id="UP000184212">
    <property type="component" value="Unassembled WGS sequence"/>
</dbReference>
<feature type="domain" description="HTH luxR-type" evidence="5">
    <location>
        <begin position="152"/>
        <end position="179"/>
    </location>
</feature>
<keyword evidence="2" id="KW-0805">Transcription regulation</keyword>
<dbReference type="Pfam" id="PF04542">
    <property type="entry name" value="Sigma70_r2"/>
    <property type="match status" value="1"/>
</dbReference>
<evidence type="ECO:0000256" key="4">
    <source>
        <dbReference type="ARBA" id="ARBA00023163"/>
    </source>
</evidence>
<dbReference type="Gene3D" id="1.10.10.10">
    <property type="entry name" value="Winged helix-like DNA-binding domain superfamily/Winged helix DNA-binding domain"/>
    <property type="match status" value="1"/>
</dbReference>
<dbReference type="InterPro" id="IPR039425">
    <property type="entry name" value="RNA_pol_sigma-70-like"/>
</dbReference>
<dbReference type="GO" id="GO:0003677">
    <property type="term" value="F:DNA binding"/>
    <property type="evidence" value="ECO:0007669"/>
    <property type="project" value="InterPro"/>
</dbReference>
<dbReference type="InterPro" id="IPR013324">
    <property type="entry name" value="RNA_pol_sigma_r3/r4-like"/>
</dbReference>
<dbReference type="NCBIfam" id="TIGR02985">
    <property type="entry name" value="Sig70_bacteroi1"/>
    <property type="match status" value="1"/>
</dbReference>
<comment type="similarity">
    <text evidence="1">Belongs to the sigma-70 factor family. ECF subfamily.</text>
</comment>
<dbReference type="STRING" id="947013.SAMN04488109_4819"/>
<dbReference type="InterPro" id="IPR014327">
    <property type="entry name" value="RNA_pol_sigma70_bacteroid"/>
</dbReference>
<evidence type="ECO:0000259" key="5">
    <source>
        <dbReference type="PROSITE" id="PS00622"/>
    </source>
</evidence>
<accession>A0A1M5UQC2</accession>
<reference evidence="6 7" key="1">
    <citation type="submission" date="2016-11" db="EMBL/GenBank/DDBJ databases">
        <authorList>
            <person name="Jaros S."/>
            <person name="Januszkiewicz K."/>
            <person name="Wedrychowicz H."/>
        </authorList>
    </citation>
    <scope>NUCLEOTIDE SEQUENCE [LARGE SCALE GENOMIC DNA]</scope>
    <source>
        <strain evidence="6 7">DSM 24574</strain>
    </source>
</reference>
<keyword evidence="7" id="KW-1185">Reference proteome</keyword>
<evidence type="ECO:0000256" key="1">
    <source>
        <dbReference type="ARBA" id="ARBA00010641"/>
    </source>
</evidence>
<evidence type="ECO:0000256" key="3">
    <source>
        <dbReference type="ARBA" id="ARBA00023082"/>
    </source>
</evidence>